<feature type="region of interest" description="Disordered" evidence="1">
    <location>
        <begin position="420"/>
        <end position="444"/>
    </location>
</feature>
<dbReference type="GO" id="GO:0008237">
    <property type="term" value="F:metallopeptidase activity"/>
    <property type="evidence" value="ECO:0007669"/>
    <property type="project" value="InterPro"/>
</dbReference>
<feature type="compositionally biased region" description="Polar residues" evidence="1">
    <location>
        <begin position="348"/>
        <end position="372"/>
    </location>
</feature>
<feature type="compositionally biased region" description="Basic and acidic residues" evidence="1">
    <location>
        <begin position="435"/>
        <end position="444"/>
    </location>
</feature>
<sequence>MRFANLLVAAFVVLWPLAATEEIIMINGYWIKSALPRTGFEAVTRAVFDHETLQRTWSCSPERAPLILDAVSDACPTLNFLRSLREGERKDIIEGREIDLMGGLNEGDLTVLEERYFGKLTKEQQDSITSTLLTASDKLIGFNITFLCVEWCLPTQAAYVFRDFNNETIHLCPAMSYRGKSWWDVILARDAEERIESQEMSRSLTIVHEMMHLANRPFNGLTSDQLPELIVDITIDEHCSHPDMNYCKAYGRKAAQELAKQSPYLALRNADNYAFYVADVFLAYLEGMESLNHQQEQELAEDLPLVSTVPRTTEPEPVSASEDTGHSSIDPAEDDDGATTMHGDEPESTSARNSTAQSNATKGSLENSTDQTFGAGPDMVFLEPNATIANATKTVNATEPIANIFNSILEWFGFSNSTNLKTSEGPLEEEADVTSDDRETTRVD</sequence>
<accession>A0A8H6RSU2</accession>
<feature type="region of interest" description="Disordered" evidence="1">
    <location>
        <begin position="310"/>
        <end position="378"/>
    </location>
</feature>
<evidence type="ECO:0000256" key="1">
    <source>
        <dbReference type="SAM" id="MobiDB-lite"/>
    </source>
</evidence>
<protein>
    <recommendedName>
        <fullName evidence="5">Lysine-specific metallo-endopeptidase domain-containing protein</fullName>
    </recommendedName>
</protein>
<evidence type="ECO:0000313" key="4">
    <source>
        <dbReference type="Proteomes" id="UP000660729"/>
    </source>
</evidence>
<evidence type="ECO:0000313" key="3">
    <source>
        <dbReference type="EMBL" id="KAF7197776.1"/>
    </source>
</evidence>
<dbReference type="InterPro" id="IPR024079">
    <property type="entry name" value="MetalloPept_cat_dom_sf"/>
</dbReference>
<keyword evidence="4" id="KW-1185">Reference proteome</keyword>
<reference evidence="3" key="1">
    <citation type="submission" date="2020-04" db="EMBL/GenBank/DDBJ databases">
        <title>Draft genome resource of the tomato pathogen Pseudocercospora fuligena.</title>
        <authorList>
            <person name="Zaccaron A."/>
        </authorList>
    </citation>
    <scope>NUCLEOTIDE SEQUENCE</scope>
    <source>
        <strain evidence="3">PF001</strain>
    </source>
</reference>
<dbReference type="Gene3D" id="3.40.390.10">
    <property type="entry name" value="Collagenase (Catalytic Domain)"/>
    <property type="match status" value="1"/>
</dbReference>
<gene>
    <name evidence="3" type="ORF">HII31_00865</name>
</gene>
<evidence type="ECO:0000256" key="2">
    <source>
        <dbReference type="SAM" id="SignalP"/>
    </source>
</evidence>
<dbReference type="Proteomes" id="UP000660729">
    <property type="component" value="Unassembled WGS sequence"/>
</dbReference>
<name>A0A8H6RSU2_9PEZI</name>
<evidence type="ECO:0008006" key="5">
    <source>
        <dbReference type="Google" id="ProtNLM"/>
    </source>
</evidence>
<feature type="signal peptide" evidence="2">
    <location>
        <begin position="1"/>
        <end position="20"/>
    </location>
</feature>
<keyword evidence="2" id="KW-0732">Signal</keyword>
<feature type="chain" id="PRO_5034111849" description="Lysine-specific metallo-endopeptidase domain-containing protein" evidence="2">
    <location>
        <begin position="21"/>
        <end position="444"/>
    </location>
</feature>
<proteinExistence type="predicted"/>
<dbReference type="SUPFAM" id="SSF55486">
    <property type="entry name" value="Metalloproteases ('zincins'), catalytic domain"/>
    <property type="match status" value="1"/>
</dbReference>
<dbReference type="AlphaFoldDB" id="A0A8H6RSU2"/>
<comment type="caution">
    <text evidence="3">The sequence shown here is derived from an EMBL/GenBank/DDBJ whole genome shotgun (WGS) entry which is preliminary data.</text>
</comment>
<organism evidence="3 4">
    <name type="scientific">Pseudocercospora fuligena</name>
    <dbReference type="NCBI Taxonomy" id="685502"/>
    <lineage>
        <taxon>Eukaryota</taxon>
        <taxon>Fungi</taxon>
        <taxon>Dikarya</taxon>
        <taxon>Ascomycota</taxon>
        <taxon>Pezizomycotina</taxon>
        <taxon>Dothideomycetes</taxon>
        <taxon>Dothideomycetidae</taxon>
        <taxon>Mycosphaerellales</taxon>
        <taxon>Mycosphaerellaceae</taxon>
        <taxon>Pseudocercospora</taxon>
    </lineage>
</organism>
<dbReference type="EMBL" id="JABCIY010000007">
    <property type="protein sequence ID" value="KAF7197776.1"/>
    <property type="molecule type" value="Genomic_DNA"/>
</dbReference>
<dbReference type="OrthoDB" id="423918at2759"/>